<protein>
    <recommendedName>
        <fullName evidence="3">Regulatory protein RecX</fullName>
    </recommendedName>
</protein>
<comment type="subcellular location">
    <subcellularLocation>
        <location evidence="1">Cytoplasm</location>
    </subcellularLocation>
</comment>
<evidence type="ECO:0000256" key="3">
    <source>
        <dbReference type="ARBA" id="ARBA00018111"/>
    </source>
</evidence>
<comment type="caution">
    <text evidence="6">The sequence shown here is derived from an EMBL/GenBank/DDBJ whole genome shotgun (WGS) entry which is preliminary data.</text>
</comment>
<reference evidence="6" key="1">
    <citation type="journal article" date="2021" name="Microorganisms">
        <title>Acidisoma silvae sp. nov. and Acidisomacellulosilytica sp. nov., Two Acidophilic Bacteria Isolated from Decaying Wood, Hydrolyzing Cellulose and Producing Poly-3-hydroxybutyrate.</title>
        <authorList>
            <person name="Mieszkin S."/>
            <person name="Pouder E."/>
            <person name="Uroz S."/>
            <person name="Simon-Colin C."/>
            <person name="Alain K."/>
        </authorList>
    </citation>
    <scope>NUCLEOTIDE SEQUENCE</scope>
    <source>
        <strain evidence="6">HW T2.11</strain>
    </source>
</reference>
<name>A0A963YPC7_9PROT</name>
<dbReference type="Proteomes" id="UP000708298">
    <property type="component" value="Unassembled WGS sequence"/>
</dbReference>
<proteinExistence type="inferred from homology"/>
<gene>
    <name evidence="6" type="ORF">ASILVAE211_03280</name>
</gene>
<evidence type="ECO:0000256" key="1">
    <source>
        <dbReference type="ARBA" id="ARBA00004496"/>
    </source>
</evidence>
<dbReference type="Pfam" id="PF02631">
    <property type="entry name" value="RecX_HTH2"/>
    <property type="match status" value="1"/>
</dbReference>
<reference evidence="6" key="2">
    <citation type="submission" date="2021-01" db="EMBL/GenBank/DDBJ databases">
        <authorList>
            <person name="Mieszkin S."/>
            <person name="Pouder E."/>
            <person name="Alain K."/>
        </authorList>
    </citation>
    <scope>NUCLEOTIDE SEQUENCE</scope>
    <source>
        <strain evidence="6">HW T2.11</strain>
    </source>
</reference>
<evidence type="ECO:0000256" key="4">
    <source>
        <dbReference type="ARBA" id="ARBA00022490"/>
    </source>
</evidence>
<feature type="domain" description="RecX second three-helical" evidence="5">
    <location>
        <begin position="83"/>
        <end position="122"/>
    </location>
</feature>
<keyword evidence="7" id="KW-1185">Reference proteome</keyword>
<evidence type="ECO:0000313" key="6">
    <source>
        <dbReference type="EMBL" id="MCB8874193.1"/>
    </source>
</evidence>
<evidence type="ECO:0000259" key="5">
    <source>
        <dbReference type="Pfam" id="PF02631"/>
    </source>
</evidence>
<sequence length="199" mass="21177">MTQAKTATLTDAALREAALAYVARYGGTQAALSRALDRRIRRWAEAHLALEGADREAIGAQAAILRRQAAKVVASLTDLGAVDDQAFAESRARRLRRAGRSRRAVLAHLAAKGVDADKAGAAVPEDDAAELAAALAFARRRRVGPFSVHEDELPPEQAARVLAAFGRAGFSGAVARRILAYDREEAEQLLLANRQTSGG</sequence>
<evidence type="ECO:0000256" key="2">
    <source>
        <dbReference type="ARBA" id="ARBA00009695"/>
    </source>
</evidence>
<dbReference type="InterPro" id="IPR053924">
    <property type="entry name" value="RecX_HTH_2nd"/>
</dbReference>
<dbReference type="GO" id="GO:0005737">
    <property type="term" value="C:cytoplasm"/>
    <property type="evidence" value="ECO:0007669"/>
    <property type="project" value="UniProtKB-SubCell"/>
</dbReference>
<dbReference type="EMBL" id="JAESVB010000001">
    <property type="protein sequence ID" value="MCB8874193.1"/>
    <property type="molecule type" value="Genomic_DNA"/>
</dbReference>
<comment type="similarity">
    <text evidence="2">Belongs to the RecX family.</text>
</comment>
<dbReference type="RefSeq" id="WP_227319842.1">
    <property type="nucleotide sequence ID" value="NZ_JAESVB010000001.1"/>
</dbReference>
<organism evidence="6 7">
    <name type="scientific">Acidisoma silvae</name>
    <dbReference type="NCBI Taxonomy" id="2802396"/>
    <lineage>
        <taxon>Bacteria</taxon>
        <taxon>Pseudomonadati</taxon>
        <taxon>Pseudomonadota</taxon>
        <taxon>Alphaproteobacteria</taxon>
        <taxon>Acetobacterales</taxon>
        <taxon>Acidocellaceae</taxon>
        <taxon>Acidisoma</taxon>
    </lineage>
</organism>
<accession>A0A963YPC7</accession>
<evidence type="ECO:0000313" key="7">
    <source>
        <dbReference type="Proteomes" id="UP000708298"/>
    </source>
</evidence>
<keyword evidence="4" id="KW-0963">Cytoplasm</keyword>
<dbReference type="AlphaFoldDB" id="A0A963YPC7"/>